<dbReference type="Proteomes" id="UP000805649">
    <property type="component" value="Unassembled WGS sequence"/>
</dbReference>
<protein>
    <submittedName>
        <fullName evidence="1">Uncharacterized protein</fullName>
    </submittedName>
</protein>
<proteinExistence type="predicted"/>
<sequence>MAEDMRTRNLPQRCQHHSSIFRKNEHLIQSQSYNINDVAITLTESITGQMQWTAREKPLKDTVARILSKQGAETNPKIVSASTIFSLMKSIDDLCLLGLLFPTTQLNHVSHPVFLEVGQARGRVGWTQSLQAKAGPRTSHSILIRLSTTRYYGDDKREALSLKEVIQVAIHEMIHAYLLLLSCRQRQCGVEFDTMHRDSDGSGHGLAFVALLKAVLGQVQSWAPQLKEFGMTDEAIDPYEDFSLRLWKRGEGISARTKEQRVWWLAARPL</sequence>
<comment type="caution">
    <text evidence="1">The sequence shown here is derived from an EMBL/GenBank/DDBJ whole genome shotgun (WGS) entry which is preliminary data.</text>
</comment>
<name>A0ACC3YT64_COLTU</name>
<gene>
    <name evidence="1" type="ORF">CTRU02_209658</name>
</gene>
<reference evidence="1 2" key="1">
    <citation type="journal article" date="2020" name="Phytopathology">
        <title>Genome Sequence Resources of Colletotrichum truncatum, C. plurivorum, C. musicola, and C. sojae: Four Species Pathogenic to Soybean (Glycine max).</title>
        <authorList>
            <person name="Rogerio F."/>
            <person name="Boufleur T.R."/>
            <person name="Ciampi-Guillardi M."/>
            <person name="Sukno S.A."/>
            <person name="Thon M.R."/>
            <person name="Massola Junior N.S."/>
            <person name="Baroncelli R."/>
        </authorList>
    </citation>
    <scope>NUCLEOTIDE SEQUENCE [LARGE SCALE GENOMIC DNA]</scope>
    <source>
        <strain evidence="1 2">CMES1059</strain>
    </source>
</reference>
<organism evidence="1 2">
    <name type="scientific">Colletotrichum truncatum</name>
    <name type="common">Anthracnose fungus</name>
    <name type="synonym">Colletotrichum capsici</name>
    <dbReference type="NCBI Taxonomy" id="5467"/>
    <lineage>
        <taxon>Eukaryota</taxon>
        <taxon>Fungi</taxon>
        <taxon>Dikarya</taxon>
        <taxon>Ascomycota</taxon>
        <taxon>Pezizomycotina</taxon>
        <taxon>Sordariomycetes</taxon>
        <taxon>Hypocreomycetidae</taxon>
        <taxon>Glomerellales</taxon>
        <taxon>Glomerellaceae</taxon>
        <taxon>Colletotrichum</taxon>
        <taxon>Colletotrichum truncatum species complex</taxon>
    </lineage>
</organism>
<dbReference type="EMBL" id="VUJX02000006">
    <property type="protein sequence ID" value="KAL0935067.1"/>
    <property type="molecule type" value="Genomic_DNA"/>
</dbReference>
<accession>A0ACC3YT64</accession>
<evidence type="ECO:0000313" key="2">
    <source>
        <dbReference type="Proteomes" id="UP000805649"/>
    </source>
</evidence>
<keyword evidence="2" id="KW-1185">Reference proteome</keyword>
<evidence type="ECO:0000313" key="1">
    <source>
        <dbReference type="EMBL" id="KAL0935067.1"/>
    </source>
</evidence>